<keyword evidence="4" id="KW-1185">Reference proteome</keyword>
<dbReference type="EMBL" id="JAJTTC010000002">
    <property type="protein sequence ID" value="MCF0062722.1"/>
    <property type="molecule type" value="Genomic_DNA"/>
</dbReference>
<sequence length="332" mass="38296">MKSILITGGSGFIGTNLIDLLIKKGHNNIVNYDKNPPINSKQSAFWRKGDIMDEKQMEAAFKDNQPDVVIHLAARTDTLSDVLEDYNENHIGTLHVLNVIKKFPSVKNAIITSTQYVYKSDDKPLPTRMDEFQPHTIYGQSKVLTEQYTHQANLSCNWTIVRPTNIWGPWHMRYPNELWKVIDKGMYFHPVEHPVMRTYGYVKNIVHQIYQILVAPSEVVNHKMFYVGDAPVDSYLWLNEISVQLNDKKIRRLPKFIFQGVAKGGDLLRSVKVPFPLYSKRFQNMIEDYPAPTEITIELFGQADASLKNNVSETIAWLRGEGKGFFEHWKNK</sequence>
<protein>
    <submittedName>
        <fullName evidence="3">NAD(P)-dependent oxidoreductase</fullName>
    </submittedName>
</protein>
<evidence type="ECO:0000313" key="3">
    <source>
        <dbReference type="EMBL" id="MCF0062722.1"/>
    </source>
</evidence>
<organism evidence="3 4">
    <name type="scientific">Dyadobacter chenwenxiniae</name>
    <dbReference type="NCBI Taxonomy" id="2906456"/>
    <lineage>
        <taxon>Bacteria</taxon>
        <taxon>Pseudomonadati</taxon>
        <taxon>Bacteroidota</taxon>
        <taxon>Cytophagia</taxon>
        <taxon>Cytophagales</taxon>
        <taxon>Spirosomataceae</taxon>
        <taxon>Dyadobacter</taxon>
    </lineage>
</organism>
<dbReference type="Proteomes" id="UP001139000">
    <property type="component" value="Unassembled WGS sequence"/>
</dbReference>
<dbReference type="CDD" id="cd08946">
    <property type="entry name" value="SDR_e"/>
    <property type="match status" value="1"/>
</dbReference>
<dbReference type="InterPro" id="IPR036291">
    <property type="entry name" value="NAD(P)-bd_dom_sf"/>
</dbReference>
<dbReference type="InterPro" id="IPR001509">
    <property type="entry name" value="Epimerase_deHydtase"/>
</dbReference>
<feature type="domain" description="NAD-dependent epimerase/dehydratase" evidence="2">
    <location>
        <begin position="4"/>
        <end position="228"/>
    </location>
</feature>
<name>A0A9X1PJS0_9BACT</name>
<dbReference type="Gene3D" id="3.40.50.720">
    <property type="entry name" value="NAD(P)-binding Rossmann-like Domain"/>
    <property type="match status" value="1"/>
</dbReference>
<gene>
    <name evidence="3" type="ORF">LXM26_14535</name>
</gene>
<proteinExistence type="inferred from homology"/>
<evidence type="ECO:0000313" key="4">
    <source>
        <dbReference type="Proteomes" id="UP001139000"/>
    </source>
</evidence>
<comment type="similarity">
    <text evidence="1">Belongs to the NAD(P)-dependent epimerase/dehydratase family.</text>
</comment>
<dbReference type="PANTHER" id="PTHR43000">
    <property type="entry name" value="DTDP-D-GLUCOSE 4,6-DEHYDRATASE-RELATED"/>
    <property type="match status" value="1"/>
</dbReference>
<evidence type="ECO:0000256" key="1">
    <source>
        <dbReference type="ARBA" id="ARBA00007637"/>
    </source>
</evidence>
<accession>A0A9X1PJS0</accession>
<reference evidence="3" key="1">
    <citation type="submission" date="2021-12" db="EMBL/GenBank/DDBJ databases">
        <title>Novel species in genus Dyadobacter.</title>
        <authorList>
            <person name="Ma C."/>
        </authorList>
    </citation>
    <scope>NUCLEOTIDE SEQUENCE</scope>
    <source>
        <strain evidence="3">LJ419</strain>
    </source>
</reference>
<dbReference type="Pfam" id="PF01370">
    <property type="entry name" value="Epimerase"/>
    <property type="match status" value="1"/>
</dbReference>
<comment type="caution">
    <text evidence="3">The sequence shown here is derived from an EMBL/GenBank/DDBJ whole genome shotgun (WGS) entry which is preliminary data.</text>
</comment>
<dbReference type="RefSeq" id="WP_234655810.1">
    <property type="nucleotide sequence ID" value="NZ_CP094997.1"/>
</dbReference>
<evidence type="ECO:0000259" key="2">
    <source>
        <dbReference type="Pfam" id="PF01370"/>
    </source>
</evidence>
<dbReference type="AlphaFoldDB" id="A0A9X1PJS0"/>
<dbReference type="SUPFAM" id="SSF51735">
    <property type="entry name" value="NAD(P)-binding Rossmann-fold domains"/>
    <property type="match status" value="1"/>
</dbReference>